<evidence type="ECO:0000313" key="11">
    <source>
        <dbReference type="EMBL" id="CAB4968160.1"/>
    </source>
</evidence>
<dbReference type="AlphaFoldDB" id="A0A6J6RD44"/>
<dbReference type="EMBL" id="CAFBOF010000001">
    <property type="protein sequence ID" value="CAB4968160.1"/>
    <property type="molecule type" value="Genomic_DNA"/>
</dbReference>
<dbReference type="Gene3D" id="1.20.1250.20">
    <property type="entry name" value="MFS general substrate transporter like domains"/>
    <property type="match status" value="2"/>
</dbReference>
<feature type="transmembrane region" description="Helical" evidence="7">
    <location>
        <begin position="317"/>
        <end position="335"/>
    </location>
</feature>
<evidence type="ECO:0000256" key="6">
    <source>
        <dbReference type="ARBA" id="ARBA00023136"/>
    </source>
</evidence>
<evidence type="ECO:0000313" key="10">
    <source>
        <dbReference type="EMBL" id="CAB4893539.1"/>
    </source>
</evidence>
<dbReference type="InterPro" id="IPR020846">
    <property type="entry name" value="MFS_dom"/>
</dbReference>
<dbReference type="Pfam" id="PF05977">
    <property type="entry name" value="MFS_3"/>
    <property type="match status" value="1"/>
</dbReference>
<dbReference type="PANTHER" id="PTHR23513:SF11">
    <property type="entry name" value="STAPHYLOFERRIN A TRANSPORTER"/>
    <property type="match status" value="1"/>
</dbReference>
<feature type="transmembrane region" description="Helical" evidence="7">
    <location>
        <begin position="229"/>
        <end position="247"/>
    </location>
</feature>
<feature type="transmembrane region" description="Helical" evidence="7">
    <location>
        <begin position="282"/>
        <end position="305"/>
    </location>
</feature>
<accession>A0A6J6RD44</accession>
<keyword evidence="4 7" id="KW-0812">Transmembrane</keyword>
<evidence type="ECO:0000256" key="2">
    <source>
        <dbReference type="ARBA" id="ARBA00022448"/>
    </source>
</evidence>
<dbReference type="EMBL" id="CAFBPQ010000001">
    <property type="protein sequence ID" value="CAB5011950.1"/>
    <property type="molecule type" value="Genomic_DNA"/>
</dbReference>
<dbReference type="PROSITE" id="PS50850">
    <property type="entry name" value="MFS"/>
    <property type="match status" value="1"/>
</dbReference>
<sequence>MQSIAVPFVLYQLTQSTTWLGLGAFMAFFPALCVGPLAGSLSDRYDRKVILLWSQSVMMVVAFSLWWIWISGWASPGVILVILGFSSIASGINIAAWQSFIPQLVAPTDMLPAVRVNSMQFVASRAFGPALAGWILAEYGAGTAFFLNACSFVLVIVALLIIRPRSVVRDRDFGTVREHFREALRYIKARPALSVPIMLIVVISFFGSSVIQLVPALSEEAFGVGKTQYGLLIATFGIGAILGSIFVALRADHYLRSRVALVGVFIYGTGEILLGATNIYGVGLIGMLVMGWAYVLLATALNTSIQSRVDEVHRGRVIAIYLMGLLAGVPLGALAEGLLASWIGLAPTMVLAGLALLVWGVVAIFRFDSLRSLDESLEIETGTAPDLIVGTPPSIASLD</sequence>
<dbReference type="PANTHER" id="PTHR23513">
    <property type="entry name" value="INTEGRAL MEMBRANE EFFLUX PROTEIN-RELATED"/>
    <property type="match status" value="1"/>
</dbReference>
<evidence type="ECO:0000256" key="3">
    <source>
        <dbReference type="ARBA" id="ARBA00022475"/>
    </source>
</evidence>
<reference evidence="9" key="1">
    <citation type="submission" date="2020-05" db="EMBL/GenBank/DDBJ databases">
        <authorList>
            <person name="Chiriac C."/>
            <person name="Salcher M."/>
            <person name="Ghai R."/>
            <person name="Kavagutti S V."/>
        </authorList>
    </citation>
    <scope>NUCLEOTIDE SEQUENCE</scope>
</reference>
<evidence type="ECO:0000256" key="7">
    <source>
        <dbReference type="SAM" id="Phobius"/>
    </source>
</evidence>
<feature type="domain" description="Major facilitator superfamily (MFS) profile" evidence="8">
    <location>
        <begin position="193"/>
        <end position="399"/>
    </location>
</feature>
<gene>
    <name evidence="9" type="ORF">UFOPK2683_00619</name>
    <name evidence="10" type="ORF">UFOPK3605_00054</name>
    <name evidence="11" type="ORF">UFOPK3897_00058</name>
    <name evidence="12" type="ORF">UFOPK4121_00101</name>
</gene>
<protein>
    <submittedName>
        <fullName evidence="9">Unannotated protein</fullName>
    </submittedName>
</protein>
<dbReference type="EMBL" id="CAFBMM010000001">
    <property type="protein sequence ID" value="CAB4893539.1"/>
    <property type="molecule type" value="Genomic_DNA"/>
</dbReference>
<keyword evidence="3" id="KW-1003">Cell membrane</keyword>
<feature type="transmembrane region" description="Helical" evidence="7">
    <location>
        <begin position="259"/>
        <end position="276"/>
    </location>
</feature>
<dbReference type="CDD" id="cd06173">
    <property type="entry name" value="MFS_MefA_like"/>
    <property type="match status" value="1"/>
</dbReference>
<keyword evidence="2" id="KW-0813">Transport</keyword>
<feature type="transmembrane region" description="Helical" evidence="7">
    <location>
        <begin position="143"/>
        <end position="162"/>
    </location>
</feature>
<organism evidence="9">
    <name type="scientific">freshwater metagenome</name>
    <dbReference type="NCBI Taxonomy" id="449393"/>
    <lineage>
        <taxon>unclassified sequences</taxon>
        <taxon>metagenomes</taxon>
        <taxon>ecological metagenomes</taxon>
    </lineage>
</organism>
<evidence type="ECO:0000256" key="4">
    <source>
        <dbReference type="ARBA" id="ARBA00022692"/>
    </source>
</evidence>
<keyword evidence="5 7" id="KW-1133">Transmembrane helix</keyword>
<dbReference type="InterPro" id="IPR010290">
    <property type="entry name" value="TM_effector"/>
</dbReference>
<dbReference type="InterPro" id="IPR036259">
    <property type="entry name" value="MFS_trans_sf"/>
</dbReference>
<evidence type="ECO:0000256" key="5">
    <source>
        <dbReference type="ARBA" id="ARBA00022989"/>
    </source>
</evidence>
<feature type="transmembrane region" description="Helical" evidence="7">
    <location>
        <begin position="341"/>
        <end position="365"/>
    </location>
</feature>
<dbReference type="GO" id="GO:0005886">
    <property type="term" value="C:plasma membrane"/>
    <property type="evidence" value="ECO:0007669"/>
    <property type="project" value="UniProtKB-SubCell"/>
</dbReference>
<name>A0A6J6RD44_9ZZZZ</name>
<evidence type="ECO:0000259" key="8">
    <source>
        <dbReference type="PROSITE" id="PS50850"/>
    </source>
</evidence>
<dbReference type="GO" id="GO:0022857">
    <property type="term" value="F:transmembrane transporter activity"/>
    <property type="evidence" value="ECO:0007669"/>
    <property type="project" value="InterPro"/>
</dbReference>
<feature type="transmembrane region" description="Helical" evidence="7">
    <location>
        <begin position="20"/>
        <end position="38"/>
    </location>
</feature>
<feature type="transmembrane region" description="Helical" evidence="7">
    <location>
        <begin position="195"/>
        <end position="217"/>
    </location>
</feature>
<feature type="transmembrane region" description="Helical" evidence="7">
    <location>
        <begin position="50"/>
        <end position="70"/>
    </location>
</feature>
<evidence type="ECO:0000313" key="9">
    <source>
        <dbReference type="EMBL" id="CAB4720999.1"/>
    </source>
</evidence>
<keyword evidence="6 7" id="KW-0472">Membrane</keyword>
<proteinExistence type="predicted"/>
<feature type="transmembrane region" description="Helical" evidence="7">
    <location>
        <begin position="76"/>
        <end position="97"/>
    </location>
</feature>
<dbReference type="EMBL" id="CAEZYK010000026">
    <property type="protein sequence ID" value="CAB4720999.1"/>
    <property type="molecule type" value="Genomic_DNA"/>
</dbReference>
<evidence type="ECO:0000256" key="1">
    <source>
        <dbReference type="ARBA" id="ARBA00004651"/>
    </source>
</evidence>
<evidence type="ECO:0000313" key="12">
    <source>
        <dbReference type="EMBL" id="CAB5011950.1"/>
    </source>
</evidence>
<dbReference type="SUPFAM" id="SSF103473">
    <property type="entry name" value="MFS general substrate transporter"/>
    <property type="match status" value="1"/>
</dbReference>
<comment type="subcellular location">
    <subcellularLocation>
        <location evidence="1">Cell membrane</location>
        <topology evidence="1">Multi-pass membrane protein</topology>
    </subcellularLocation>
</comment>